<keyword evidence="1" id="KW-0802">TPR repeat</keyword>
<evidence type="ECO:0000313" key="3">
    <source>
        <dbReference type="EMBL" id="ODG89983.1"/>
    </source>
</evidence>
<dbReference type="Pfam" id="PF01381">
    <property type="entry name" value="HTH_3"/>
    <property type="match status" value="1"/>
</dbReference>
<protein>
    <recommendedName>
        <fullName evidence="2">HTH cro/C1-type domain-containing protein</fullName>
    </recommendedName>
</protein>
<dbReference type="PROSITE" id="PS50943">
    <property type="entry name" value="HTH_CROC1"/>
    <property type="match status" value="1"/>
</dbReference>
<feature type="domain" description="HTH cro/C1-type" evidence="2">
    <location>
        <begin position="7"/>
        <end position="60"/>
    </location>
</feature>
<dbReference type="Proteomes" id="UP000094580">
    <property type="component" value="Unassembled WGS sequence"/>
</dbReference>
<reference evidence="3 4" key="1">
    <citation type="submission" date="2016-07" db="EMBL/GenBank/DDBJ databases">
        <authorList>
            <person name="Townsley L."/>
            <person name="Shank E.A."/>
        </authorList>
    </citation>
    <scope>NUCLEOTIDE SEQUENCE [LARGE SCALE GENOMIC DNA]</scope>
    <source>
        <strain evidence="3 4">CH01</strain>
    </source>
</reference>
<dbReference type="PROSITE" id="PS50005">
    <property type="entry name" value="TPR"/>
    <property type="match status" value="1"/>
</dbReference>
<dbReference type="SUPFAM" id="SSF48452">
    <property type="entry name" value="TPR-like"/>
    <property type="match status" value="1"/>
</dbReference>
<dbReference type="Gene3D" id="1.25.40.10">
    <property type="entry name" value="Tetratricopeptide repeat domain"/>
    <property type="match status" value="1"/>
</dbReference>
<evidence type="ECO:0000313" key="4">
    <source>
        <dbReference type="Proteomes" id="UP000094580"/>
    </source>
</evidence>
<dbReference type="SMART" id="SM00028">
    <property type="entry name" value="TPR"/>
    <property type="match status" value="2"/>
</dbReference>
<dbReference type="RefSeq" id="WP_069035312.1">
    <property type="nucleotide sequence ID" value="NZ_MDKC01000036.1"/>
</dbReference>
<dbReference type="SUPFAM" id="SSF47413">
    <property type="entry name" value="lambda repressor-like DNA-binding domains"/>
    <property type="match status" value="1"/>
</dbReference>
<dbReference type="InterPro" id="IPR010982">
    <property type="entry name" value="Lambda_DNA-bd_dom_sf"/>
</dbReference>
<feature type="repeat" description="TPR" evidence="1">
    <location>
        <begin position="264"/>
        <end position="297"/>
    </location>
</feature>
<evidence type="ECO:0000259" key="2">
    <source>
        <dbReference type="PROSITE" id="PS50943"/>
    </source>
</evidence>
<accession>A0ABX2ZJX6</accession>
<dbReference type="SMART" id="SM00530">
    <property type="entry name" value="HTH_XRE"/>
    <property type="match status" value="1"/>
</dbReference>
<dbReference type="EMBL" id="MDKC01000036">
    <property type="protein sequence ID" value="ODG89983.1"/>
    <property type="molecule type" value="Genomic_DNA"/>
</dbReference>
<gene>
    <name evidence="3" type="ORF">BED47_14030</name>
</gene>
<organism evidence="3 4">
    <name type="scientific">Gottfriedia luciferensis</name>
    <dbReference type="NCBI Taxonomy" id="178774"/>
    <lineage>
        <taxon>Bacteria</taxon>
        <taxon>Bacillati</taxon>
        <taxon>Bacillota</taxon>
        <taxon>Bacilli</taxon>
        <taxon>Bacillales</taxon>
        <taxon>Bacillaceae</taxon>
        <taxon>Gottfriedia</taxon>
    </lineage>
</organism>
<dbReference type="CDD" id="cd00093">
    <property type="entry name" value="HTH_XRE"/>
    <property type="match status" value="1"/>
</dbReference>
<dbReference type="InterPro" id="IPR001387">
    <property type="entry name" value="Cro/C1-type_HTH"/>
</dbReference>
<dbReference type="Gene3D" id="1.10.260.40">
    <property type="entry name" value="lambda repressor-like DNA-binding domains"/>
    <property type="match status" value="1"/>
</dbReference>
<dbReference type="InterPro" id="IPR019734">
    <property type="entry name" value="TPR_rpt"/>
</dbReference>
<name>A0ABX2ZJX6_9BACI</name>
<proteinExistence type="predicted"/>
<dbReference type="InterPro" id="IPR011990">
    <property type="entry name" value="TPR-like_helical_dom_sf"/>
</dbReference>
<keyword evidence="4" id="KW-1185">Reference proteome</keyword>
<evidence type="ECO:0000256" key="1">
    <source>
        <dbReference type="PROSITE-ProRule" id="PRU00339"/>
    </source>
</evidence>
<comment type="caution">
    <text evidence="3">The sequence shown here is derived from an EMBL/GenBank/DDBJ whole genome shotgun (WGS) entry which is preliminary data.</text>
</comment>
<sequence length="419" mass="49755">MKIGKIINYHRKKQQMTQEQLCDGICSISHLSKIENNSKEVNIETLNLLCMKLGISIEDEKNKVSHIKIKLQEFYDAIERLHHKKANTLYLDLTEYKEFVQYTELLYVYELYMLRYTLFLNQVDLAEKLIEKMGQNTKMFSEFELFVWNVLNAIFNHKRNNFIKSLDLLEEVKDLRKQYRDDITEYYYLKSLMHCRLGQSALAIYFGNNALEVFKKRNNIIRMLDVKTILSIHLTETGEYERAENLLKEILDDAELIQNTTIEEMAWHNLGFLYGTQNFSEKALECYYKSLALIEKYTESYYLTIGNIATHLLKLQKNEQVVNMLEQELGSFEDTTRIEYVKLRVLYFEAKNEEKALILYLVADGLPIMEKHGNRMKVYEYSERIAEYYQRQGDTLLANKYLQISLHQMKKTHNTGVLR</sequence>